<dbReference type="Pfam" id="PF00903">
    <property type="entry name" value="Glyoxalase"/>
    <property type="match status" value="1"/>
</dbReference>
<dbReference type="SUPFAM" id="SSF54593">
    <property type="entry name" value="Glyoxalase/Bleomycin resistance protein/Dihydroxybiphenyl dioxygenase"/>
    <property type="match status" value="1"/>
</dbReference>
<evidence type="ECO:0000313" key="3">
    <source>
        <dbReference type="Proteomes" id="UP001597083"/>
    </source>
</evidence>
<organism evidence="2 3">
    <name type="scientific">Actinomadura adrarensis</name>
    <dbReference type="NCBI Taxonomy" id="1819600"/>
    <lineage>
        <taxon>Bacteria</taxon>
        <taxon>Bacillati</taxon>
        <taxon>Actinomycetota</taxon>
        <taxon>Actinomycetes</taxon>
        <taxon>Streptosporangiales</taxon>
        <taxon>Thermomonosporaceae</taxon>
        <taxon>Actinomadura</taxon>
    </lineage>
</organism>
<name>A0ABW3CRR1_9ACTN</name>
<dbReference type="PROSITE" id="PS51819">
    <property type="entry name" value="VOC"/>
    <property type="match status" value="1"/>
</dbReference>
<dbReference type="InterPro" id="IPR037523">
    <property type="entry name" value="VOC_core"/>
</dbReference>
<reference evidence="3" key="1">
    <citation type="journal article" date="2019" name="Int. J. Syst. Evol. Microbiol.">
        <title>The Global Catalogue of Microorganisms (GCM) 10K type strain sequencing project: providing services to taxonomists for standard genome sequencing and annotation.</title>
        <authorList>
            <consortium name="The Broad Institute Genomics Platform"/>
            <consortium name="The Broad Institute Genome Sequencing Center for Infectious Disease"/>
            <person name="Wu L."/>
            <person name="Ma J."/>
        </authorList>
    </citation>
    <scope>NUCLEOTIDE SEQUENCE [LARGE SCALE GENOMIC DNA]</scope>
    <source>
        <strain evidence="3">JCM 31696</strain>
    </source>
</reference>
<evidence type="ECO:0000313" key="2">
    <source>
        <dbReference type="EMBL" id="MFD0856507.1"/>
    </source>
</evidence>
<protein>
    <submittedName>
        <fullName evidence="2">VOC family protein</fullName>
    </submittedName>
</protein>
<gene>
    <name evidence="2" type="ORF">ACFQ07_29985</name>
</gene>
<dbReference type="EMBL" id="JBHTIR010004150">
    <property type="protein sequence ID" value="MFD0856507.1"/>
    <property type="molecule type" value="Genomic_DNA"/>
</dbReference>
<dbReference type="InterPro" id="IPR029068">
    <property type="entry name" value="Glyas_Bleomycin-R_OHBP_Dase"/>
</dbReference>
<sequence>MRTILLGLRVSDLATSLDFYTRLGYEVVGKVDIGGDVTLAMLKFPDEEFVSLELAHRPAEGPVEPGTGLDHLAVQVDGLAATRA</sequence>
<keyword evidence="3" id="KW-1185">Reference proteome</keyword>
<proteinExistence type="predicted"/>
<feature type="non-terminal residue" evidence="2">
    <location>
        <position position="84"/>
    </location>
</feature>
<feature type="domain" description="VOC" evidence="1">
    <location>
        <begin position="2"/>
        <end position="84"/>
    </location>
</feature>
<dbReference type="InterPro" id="IPR004360">
    <property type="entry name" value="Glyas_Fos-R_dOase_dom"/>
</dbReference>
<dbReference type="Gene3D" id="3.10.180.10">
    <property type="entry name" value="2,3-Dihydroxybiphenyl 1,2-Dioxygenase, domain 1"/>
    <property type="match status" value="1"/>
</dbReference>
<evidence type="ECO:0000259" key="1">
    <source>
        <dbReference type="PROSITE" id="PS51819"/>
    </source>
</evidence>
<accession>A0ABW3CRR1</accession>
<dbReference type="Proteomes" id="UP001597083">
    <property type="component" value="Unassembled WGS sequence"/>
</dbReference>
<comment type="caution">
    <text evidence="2">The sequence shown here is derived from an EMBL/GenBank/DDBJ whole genome shotgun (WGS) entry which is preliminary data.</text>
</comment>